<feature type="domain" description="CobQ/CobB/MinD/ParA nucleotide binding" evidence="1">
    <location>
        <begin position="41"/>
        <end position="167"/>
    </location>
</feature>
<evidence type="ECO:0000259" key="1">
    <source>
        <dbReference type="Pfam" id="PF01656"/>
    </source>
</evidence>
<gene>
    <name evidence="2" type="ORF">DBA34_10285</name>
    <name evidence="3" type="ORF">DBB29_08665</name>
</gene>
<name>A0AAW7MM82_9BURK</name>
<dbReference type="InterPro" id="IPR002586">
    <property type="entry name" value="CobQ/CobB/MinD/ParA_Nub-bd_dom"/>
</dbReference>
<dbReference type="AlphaFoldDB" id="A0AAW7MM82"/>
<evidence type="ECO:0000313" key="5">
    <source>
        <dbReference type="Proteomes" id="UP001172791"/>
    </source>
</evidence>
<dbReference type="InterPro" id="IPR050678">
    <property type="entry name" value="DNA_Partitioning_ATPase"/>
</dbReference>
<dbReference type="EMBL" id="QAID01000035">
    <property type="protein sequence ID" value="MDN4578187.1"/>
    <property type="molecule type" value="Genomic_DNA"/>
</dbReference>
<dbReference type="SUPFAM" id="SSF52540">
    <property type="entry name" value="P-loop containing nucleoside triphosphate hydrolases"/>
    <property type="match status" value="1"/>
</dbReference>
<dbReference type="Gene3D" id="3.40.50.300">
    <property type="entry name" value="P-loop containing nucleotide triphosphate hydrolases"/>
    <property type="match status" value="1"/>
</dbReference>
<accession>A0AAW7MM82</accession>
<sequence>MLGTVRDVCMYQTHIQTHQHTYPHPSDISVGVQIMMFSCSVWSPKGGCGKSTIALTLASFFAAEDTSRKVLLVDIDAQQSARTWEARAKQCGLVLPFDVSASDARADRYEVVVYDHAPGLNGAALKGVVLMPVLPSFFDAASTIRGEADLRSKGQRVMLLPNRVETNSAADVSFLAQGFVGKPYIKKRKAAYQATVARGLTLYGADKSGVRGLKEARAEFERVVDGLIDLAVA</sequence>
<evidence type="ECO:0000313" key="2">
    <source>
        <dbReference type="EMBL" id="MDN4573645.1"/>
    </source>
</evidence>
<evidence type="ECO:0000313" key="4">
    <source>
        <dbReference type="Proteomes" id="UP001172788"/>
    </source>
</evidence>
<comment type="caution">
    <text evidence="2">The sequence shown here is derived from an EMBL/GenBank/DDBJ whole genome shotgun (WGS) entry which is preliminary data.</text>
</comment>
<dbReference type="CDD" id="cd02042">
    <property type="entry name" value="ParAB_family"/>
    <property type="match status" value="1"/>
</dbReference>
<evidence type="ECO:0000313" key="3">
    <source>
        <dbReference type="EMBL" id="MDN4578187.1"/>
    </source>
</evidence>
<dbReference type="EMBL" id="QAIC01000037">
    <property type="protein sequence ID" value="MDN4573645.1"/>
    <property type="molecule type" value="Genomic_DNA"/>
</dbReference>
<organism evidence="2 5">
    <name type="scientific">Pandoraea cepalis</name>
    <dbReference type="NCBI Taxonomy" id="2508294"/>
    <lineage>
        <taxon>Bacteria</taxon>
        <taxon>Pseudomonadati</taxon>
        <taxon>Pseudomonadota</taxon>
        <taxon>Betaproteobacteria</taxon>
        <taxon>Burkholderiales</taxon>
        <taxon>Burkholderiaceae</taxon>
        <taxon>Pandoraea</taxon>
    </lineage>
</organism>
<dbReference type="InterPro" id="IPR027417">
    <property type="entry name" value="P-loop_NTPase"/>
</dbReference>
<dbReference type="Proteomes" id="UP001172791">
    <property type="component" value="Unassembled WGS sequence"/>
</dbReference>
<protein>
    <recommendedName>
        <fullName evidence="1">CobQ/CobB/MinD/ParA nucleotide binding domain-containing protein</fullName>
    </recommendedName>
</protein>
<dbReference type="PANTHER" id="PTHR13696:SF99">
    <property type="entry name" value="COBYRINIC ACID AC-DIAMIDE SYNTHASE"/>
    <property type="match status" value="1"/>
</dbReference>
<keyword evidence="4" id="KW-1185">Reference proteome</keyword>
<dbReference type="Proteomes" id="UP001172788">
    <property type="component" value="Unassembled WGS sequence"/>
</dbReference>
<dbReference type="PANTHER" id="PTHR13696">
    <property type="entry name" value="P-LOOP CONTAINING NUCLEOSIDE TRIPHOSPHATE HYDROLASE"/>
    <property type="match status" value="1"/>
</dbReference>
<reference evidence="2" key="1">
    <citation type="submission" date="2018-04" db="EMBL/GenBank/DDBJ databases">
        <authorList>
            <person name="Jy Z."/>
        </authorList>
    </citation>
    <scope>NUCLEOTIDE SEQUENCE</scope>
    <source>
        <strain evidence="3">AS13</strain>
        <strain evidence="2">LA18</strain>
    </source>
</reference>
<dbReference type="Pfam" id="PF01656">
    <property type="entry name" value="CbiA"/>
    <property type="match status" value="1"/>
</dbReference>
<proteinExistence type="predicted"/>